<evidence type="ECO:0000256" key="1">
    <source>
        <dbReference type="ARBA" id="ARBA00022603"/>
    </source>
</evidence>
<organism evidence="5 6">
    <name type="scientific">Daphnia magna</name>
    <dbReference type="NCBI Taxonomy" id="35525"/>
    <lineage>
        <taxon>Eukaryota</taxon>
        <taxon>Metazoa</taxon>
        <taxon>Ecdysozoa</taxon>
        <taxon>Arthropoda</taxon>
        <taxon>Crustacea</taxon>
        <taxon>Branchiopoda</taxon>
        <taxon>Diplostraca</taxon>
        <taxon>Cladocera</taxon>
        <taxon>Anomopoda</taxon>
        <taxon>Daphniidae</taxon>
        <taxon>Daphnia</taxon>
    </lineage>
</organism>
<evidence type="ECO:0000313" key="6">
    <source>
        <dbReference type="Proteomes" id="UP001234178"/>
    </source>
</evidence>
<dbReference type="Proteomes" id="UP001234178">
    <property type="component" value="Unassembled WGS sequence"/>
</dbReference>
<dbReference type="Gene3D" id="3.40.50.150">
    <property type="entry name" value="Vaccinia Virus protein VP39"/>
    <property type="match status" value="1"/>
</dbReference>
<feature type="domain" description="DNA methylase N-4/N-6" evidence="4">
    <location>
        <begin position="183"/>
        <end position="242"/>
    </location>
</feature>
<protein>
    <recommendedName>
        <fullName evidence="4">DNA methylase N-4/N-6 domain-containing protein</fullName>
    </recommendedName>
</protein>
<dbReference type="EMBL" id="JAOYFB010000041">
    <property type="protein sequence ID" value="KAK4045126.1"/>
    <property type="molecule type" value="Genomic_DNA"/>
</dbReference>
<dbReference type="SUPFAM" id="SSF53335">
    <property type="entry name" value="S-adenosyl-L-methionine-dependent methyltransferases"/>
    <property type="match status" value="1"/>
</dbReference>
<comment type="caution">
    <text evidence="5">The sequence shown here is derived from an EMBL/GenBank/DDBJ whole genome shotgun (WGS) entry which is preliminary data.</text>
</comment>
<dbReference type="InterPro" id="IPR029063">
    <property type="entry name" value="SAM-dependent_MTases_sf"/>
</dbReference>
<keyword evidence="1" id="KW-0489">Methyltransferase</keyword>
<sequence length="259" mass="28856">MISYYSGDVAEAARVVAPASAALVYCDPPFAVQKQFKSRAKDEAEAAVAYDDRWPDVDAYLDWLDARLTVLWSLLRDDGCLILHLDQRAVHDAKVVGDRRFGRQTFAERPHSLEWDRRDAPRTLRRTLTEDALFKRRCRWAPLPGPCRRREDLPLLRRRRSGARLGLERLPGDGGQHAASQGKHRISHTKPKSLLRRLVRATTDAGDLVIDAFSGSGGLLETCFDEGRSAIGFDIGTASAEIVATRLADAKYAATFGKL</sequence>
<gene>
    <name evidence="5" type="ORF">OUZ56_032534</name>
</gene>
<evidence type="ECO:0000256" key="2">
    <source>
        <dbReference type="ARBA" id="ARBA00022679"/>
    </source>
</evidence>
<evidence type="ECO:0000256" key="3">
    <source>
        <dbReference type="SAM" id="MobiDB-lite"/>
    </source>
</evidence>
<dbReference type="PRINTS" id="PR00508">
    <property type="entry name" value="S21N4MTFRASE"/>
</dbReference>
<keyword evidence="6" id="KW-1185">Reference proteome</keyword>
<evidence type="ECO:0000313" key="5">
    <source>
        <dbReference type="EMBL" id="KAK4045126.1"/>
    </source>
</evidence>
<keyword evidence="2" id="KW-0808">Transferase</keyword>
<accession>A0ABR0B968</accession>
<feature type="region of interest" description="Disordered" evidence="3">
    <location>
        <begin position="167"/>
        <end position="186"/>
    </location>
</feature>
<dbReference type="InterPro" id="IPR002941">
    <property type="entry name" value="DNA_methylase_N4/N6"/>
</dbReference>
<name>A0ABR0B968_9CRUS</name>
<dbReference type="InterPro" id="IPR001091">
    <property type="entry name" value="RM_Methyltransferase"/>
</dbReference>
<reference evidence="5 6" key="1">
    <citation type="journal article" date="2023" name="Nucleic Acids Res.">
        <title>The hologenome of Daphnia magna reveals possible DNA methylation and microbiome-mediated evolution of the host genome.</title>
        <authorList>
            <person name="Chaturvedi A."/>
            <person name="Li X."/>
            <person name="Dhandapani V."/>
            <person name="Marshall H."/>
            <person name="Kissane S."/>
            <person name="Cuenca-Cambronero M."/>
            <person name="Asole G."/>
            <person name="Calvet F."/>
            <person name="Ruiz-Romero M."/>
            <person name="Marangio P."/>
            <person name="Guigo R."/>
            <person name="Rago D."/>
            <person name="Mirbahai L."/>
            <person name="Eastwood N."/>
            <person name="Colbourne J.K."/>
            <person name="Zhou J."/>
            <person name="Mallon E."/>
            <person name="Orsini L."/>
        </authorList>
    </citation>
    <scope>NUCLEOTIDE SEQUENCE [LARGE SCALE GENOMIC DNA]</scope>
    <source>
        <strain evidence="5">LRV0_1</strain>
    </source>
</reference>
<proteinExistence type="predicted"/>
<evidence type="ECO:0000259" key="4">
    <source>
        <dbReference type="Pfam" id="PF01555"/>
    </source>
</evidence>
<dbReference type="Pfam" id="PF01555">
    <property type="entry name" value="N6_N4_Mtase"/>
    <property type="match status" value="1"/>
</dbReference>